<dbReference type="PANTHER" id="PTHR13421:SF22">
    <property type="entry name" value="SNRNA-ACTIVATING PROTEIN COMPLEX SUBUNIT 3"/>
    <property type="match status" value="1"/>
</dbReference>
<dbReference type="Proteomes" id="UP000827892">
    <property type="component" value="Chromosome III"/>
</dbReference>
<organism evidence="1 2">
    <name type="scientific">Caenorhabditis briggsae</name>
    <dbReference type="NCBI Taxonomy" id="6238"/>
    <lineage>
        <taxon>Eukaryota</taxon>
        <taxon>Metazoa</taxon>
        <taxon>Ecdysozoa</taxon>
        <taxon>Nematoda</taxon>
        <taxon>Chromadorea</taxon>
        <taxon>Rhabditida</taxon>
        <taxon>Rhabditina</taxon>
        <taxon>Rhabditomorpha</taxon>
        <taxon>Rhabditoidea</taxon>
        <taxon>Rhabditidae</taxon>
        <taxon>Peloderinae</taxon>
        <taxon>Caenorhabditis</taxon>
    </lineage>
</organism>
<dbReference type="PANTHER" id="PTHR13421">
    <property type="entry name" value="SNRNA-ACTIVATING PROTEIN COMPLEX SUBUNIT 3"/>
    <property type="match status" value="1"/>
</dbReference>
<dbReference type="Pfam" id="PF12251">
    <property type="entry name" value="SNAPC3"/>
    <property type="match status" value="1"/>
</dbReference>
<evidence type="ECO:0008006" key="3">
    <source>
        <dbReference type="Google" id="ProtNLM"/>
    </source>
</evidence>
<reference evidence="1 2" key="1">
    <citation type="submission" date="2022-05" db="EMBL/GenBank/DDBJ databases">
        <title>Chromosome-level reference genomes for two strains of Caenorhabditis briggsae: an improved platform for comparative genomics.</title>
        <authorList>
            <person name="Stevens L."/>
            <person name="Andersen E.C."/>
        </authorList>
    </citation>
    <scope>NUCLEOTIDE SEQUENCE [LARGE SCALE GENOMIC DNA]</scope>
    <source>
        <strain evidence="1">QX1410_ONT</strain>
        <tissue evidence="1">Whole-organism</tissue>
    </source>
</reference>
<evidence type="ECO:0000313" key="1">
    <source>
        <dbReference type="EMBL" id="ULU02636.1"/>
    </source>
</evidence>
<name>A0AAE9DFV1_CAEBR</name>
<gene>
    <name evidence="1" type="ORF">L3Y34_002310</name>
</gene>
<dbReference type="InterPro" id="IPR022042">
    <property type="entry name" value="snRNA-activating_su3"/>
</dbReference>
<dbReference type="AlphaFoldDB" id="A0AAE9DFV1"/>
<accession>A0AAE9DFV1</accession>
<proteinExistence type="predicted"/>
<dbReference type="EMBL" id="CP090893">
    <property type="protein sequence ID" value="ULU02636.1"/>
    <property type="molecule type" value="Genomic_DNA"/>
</dbReference>
<evidence type="ECO:0000313" key="2">
    <source>
        <dbReference type="Proteomes" id="UP000827892"/>
    </source>
</evidence>
<protein>
    <recommendedName>
        <fullName evidence="3">Small nuclear RNA-activating complex polypeptide 3</fullName>
    </recommendedName>
</protein>
<sequence length="517" mass="60096">MAFHRVQLAQALILWELLQNVPRWKTAAVFDWGGEAKNRGKCEMDAERRDTDEKLVQCDENRTRERFAGTERRRRIAENCDNGVSVGEMTWQNLLIDFEPARRFSADHQWFVSPLLELKAVKEDLLDAREDAEITIDREIDTATDAEDLKKVEMEVWQNSMTLEGFSSSDAAEAISAVSDLDMFLSDVGSSRNLEDMKGDEADLKKSILFTHKEFAKRNEWTKASRQRKSQYVTSLKYDKFMMSGGANTTMYRPQCSITEKCDDDIVLIVDTIVPYNRPLQSHELRSSRLLKTQNKFLVRGDTFLSDLRKKFYCQCDTIVPLENGLELEPPCFDNSTAERFPSSFIFVHNTFYVDSAPENAQDISFPIRKFMQDREIFDPVDAVPMEGVRIIDLSLRLGQPYVFQHSGNCEHVLIFHDLRLLHESDPRGIDQYPYVLYEKGNERKCEICKKGHVEFVVDRHELLPNTYTYFCRSCFQEYNFVHGVKTHSFNAWPYTELKKVEQNGWPFDEPDDMDDS</sequence>